<dbReference type="GO" id="GO:0005509">
    <property type="term" value="F:calcium ion binding"/>
    <property type="evidence" value="ECO:0007669"/>
    <property type="project" value="InterPro"/>
</dbReference>
<proteinExistence type="predicted"/>
<accession>A0A0D7W7B8</accession>
<dbReference type="Proteomes" id="UP000032578">
    <property type="component" value="Unassembled WGS sequence"/>
</dbReference>
<reference evidence="1 2" key="1">
    <citation type="submission" date="2014-11" db="EMBL/GenBank/DDBJ databases">
        <title>Tamlana sedimentorum sp. nov., isolated from shallow sand sediments of the Sea of Japan.</title>
        <authorList>
            <person name="Romanenko L.A."/>
        </authorList>
    </citation>
    <scope>NUCLEOTIDE SEQUENCE [LARGE SCALE GENOMIC DNA]</scope>
    <source>
        <strain evidence="1 2">JCM 19808</strain>
    </source>
</reference>
<dbReference type="EMBL" id="JTDW01000009">
    <property type="protein sequence ID" value="KJD35026.1"/>
    <property type="molecule type" value="Genomic_DNA"/>
</dbReference>
<feature type="non-terminal residue" evidence="1">
    <location>
        <position position="178"/>
    </location>
</feature>
<dbReference type="InterPro" id="IPR013783">
    <property type="entry name" value="Ig-like_fold"/>
</dbReference>
<evidence type="ECO:0000313" key="1">
    <source>
        <dbReference type="EMBL" id="KJD35026.1"/>
    </source>
</evidence>
<dbReference type="AlphaFoldDB" id="A0A0D7W7B8"/>
<dbReference type="Pfam" id="PF05345">
    <property type="entry name" value="He_PIG"/>
    <property type="match status" value="1"/>
</dbReference>
<feature type="non-terminal residue" evidence="1">
    <location>
        <position position="1"/>
    </location>
</feature>
<dbReference type="SUPFAM" id="SSF49313">
    <property type="entry name" value="Cadherin-like"/>
    <property type="match status" value="1"/>
</dbReference>
<dbReference type="InterPro" id="IPR015919">
    <property type="entry name" value="Cadherin-like_sf"/>
</dbReference>
<sequence>IFDIAIEGNTVQSNLDLVAQYGHRVGVMLSFPVTVADNVLNIEFLHSVIENPLVNAIEIRTIGNNNNSNAIIVNTIEDQINTVNDTLDGSFAVVASGGDGNLVYSASGLPNGITLDSAAGTFNGTIASDADTNSPYTVTVTVDDSDTNTNDSVSTTFSWVINATETPISIDTIADQTN</sequence>
<dbReference type="RefSeq" id="WP_044633278.1">
    <property type="nucleotide sequence ID" value="NZ_JTDW01000009.1"/>
</dbReference>
<evidence type="ECO:0000313" key="2">
    <source>
        <dbReference type="Proteomes" id="UP000032578"/>
    </source>
</evidence>
<dbReference type="Gene3D" id="2.60.40.10">
    <property type="entry name" value="Immunoglobulins"/>
    <property type="match status" value="1"/>
</dbReference>
<name>A0A0D7W7B8_9FLAO</name>
<keyword evidence="2" id="KW-1185">Reference proteome</keyword>
<dbReference type="Gene3D" id="2.60.120.430">
    <property type="entry name" value="Galactose-binding lectin"/>
    <property type="match status" value="1"/>
</dbReference>
<organism evidence="1 2">
    <name type="scientific">Neotamlana sedimentorum</name>
    <dbReference type="NCBI Taxonomy" id="1435349"/>
    <lineage>
        <taxon>Bacteria</taxon>
        <taxon>Pseudomonadati</taxon>
        <taxon>Bacteroidota</taxon>
        <taxon>Flavobacteriia</taxon>
        <taxon>Flavobacteriales</taxon>
        <taxon>Flavobacteriaceae</taxon>
        <taxon>Neotamlana</taxon>
    </lineage>
</organism>
<protein>
    <submittedName>
        <fullName evidence="1">Uncharacterized protein</fullName>
    </submittedName>
</protein>
<gene>
    <name evidence="1" type="ORF">PW52_12370</name>
</gene>
<dbReference type="STRING" id="1435349.PW52_12370"/>
<dbReference type="GO" id="GO:0016020">
    <property type="term" value="C:membrane"/>
    <property type="evidence" value="ECO:0007669"/>
    <property type="project" value="InterPro"/>
</dbReference>
<comment type="caution">
    <text evidence="1">The sequence shown here is derived from an EMBL/GenBank/DDBJ whole genome shotgun (WGS) entry which is preliminary data.</text>
</comment>